<sequence>IDLEDNSTESIEAYKNNNRIPNVSNLTSEETQMAKNVLEIRTANYSSEMNKGLATSTQPPTHPLFRYQHPSKAKSTNLQFESNLFSTPNPYLSFPIYNPLQAFSQSYSGSNISEQTLQTSNSTIPTIKDFLKQVDESEDTGEYYQNLLEGLKQQRVSVQLLSLLSDEDFKECEITTVGDRLTLCNYAKKYNRFI</sequence>
<reference evidence="1 2" key="1">
    <citation type="submission" date="2021-06" db="EMBL/GenBank/DDBJ databases">
        <authorList>
            <person name="Kallberg Y."/>
            <person name="Tangrot J."/>
            <person name="Rosling A."/>
        </authorList>
    </citation>
    <scope>NUCLEOTIDE SEQUENCE [LARGE SCALE GENOMIC DNA]</scope>
    <source>
        <strain evidence="1 2">120-4 pot B 10/14</strain>
    </source>
</reference>
<evidence type="ECO:0000313" key="1">
    <source>
        <dbReference type="EMBL" id="CAG8752382.1"/>
    </source>
</evidence>
<comment type="caution">
    <text evidence="1">The sequence shown here is derived from an EMBL/GenBank/DDBJ whole genome shotgun (WGS) entry which is preliminary data.</text>
</comment>
<organism evidence="1 2">
    <name type="scientific">Gigaspora margarita</name>
    <dbReference type="NCBI Taxonomy" id="4874"/>
    <lineage>
        <taxon>Eukaryota</taxon>
        <taxon>Fungi</taxon>
        <taxon>Fungi incertae sedis</taxon>
        <taxon>Mucoromycota</taxon>
        <taxon>Glomeromycotina</taxon>
        <taxon>Glomeromycetes</taxon>
        <taxon>Diversisporales</taxon>
        <taxon>Gigasporaceae</taxon>
        <taxon>Gigaspora</taxon>
    </lineage>
</organism>
<proteinExistence type="predicted"/>
<protein>
    <submittedName>
        <fullName evidence="1">26695_t:CDS:1</fullName>
    </submittedName>
</protein>
<dbReference type="InterPro" id="IPR013761">
    <property type="entry name" value="SAM/pointed_sf"/>
</dbReference>
<dbReference type="Gene3D" id="1.10.150.50">
    <property type="entry name" value="Transcription Factor, Ets-1"/>
    <property type="match status" value="1"/>
</dbReference>
<dbReference type="Proteomes" id="UP000789901">
    <property type="component" value="Unassembled WGS sequence"/>
</dbReference>
<keyword evidence="2" id="KW-1185">Reference proteome</keyword>
<feature type="non-terminal residue" evidence="1">
    <location>
        <position position="1"/>
    </location>
</feature>
<accession>A0ABN7VAY1</accession>
<dbReference type="EMBL" id="CAJVQB010012043">
    <property type="protein sequence ID" value="CAG8752382.1"/>
    <property type="molecule type" value="Genomic_DNA"/>
</dbReference>
<name>A0ABN7VAY1_GIGMA</name>
<dbReference type="SUPFAM" id="SSF47769">
    <property type="entry name" value="SAM/Pointed domain"/>
    <property type="match status" value="1"/>
</dbReference>
<gene>
    <name evidence="1" type="ORF">GMARGA_LOCUS16537</name>
</gene>
<dbReference type="CDD" id="cd09487">
    <property type="entry name" value="SAM_superfamily"/>
    <property type="match status" value="1"/>
</dbReference>
<evidence type="ECO:0000313" key="2">
    <source>
        <dbReference type="Proteomes" id="UP000789901"/>
    </source>
</evidence>